<dbReference type="Proteomes" id="UP000036681">
    <property type="component" value="Unplaced"/>
</dbReference>
<sequence>MLYACEAAVALGAHSGVLRGAGSELWLRRGTSYRCGATMARIWEGQYEEPRGAVLEENLEAGAYIVTWRLALDVKYKVVSVDEVKNIT</sequence>
<evidence type="ECO:0000313" key="1">
    <source>
        <dbReference type="Proteomes" id="UP000036681"/>
    </source>
</evidence>
<protein>
    <submittedName>
        <fullName evidence="2">Uncharacterized protein</fullName>
    </submittedName>
</protein>
<proteinExistence type="predicted"/>
<keyword evidence="1" id="KW-1185">Reference proteome</keyword>
<name>A0A0M3HRU9_ASCLU</name>
<accession>A0A0M3HRU9</accession>
<dbReference type="AlphaFoldDB" id="A0A0M3HRU9"/>
<evidence type="ECO:0000313" key="2">
    <source>
        <dbReference type="WBParaSite" id="ALUE_0000510201-mRNA-1"/>
    </source>
</evidence>
<organism evidence="1 2">
    <name type="scientific">Ascaris lumbricoides</name>
    <name type="common">Giant roundworm</name>
    <dbReference type="NCBI Taxonomy" id="6252"/>
    <lineage>
        <taxon>Eukaryota</taxon>
        <taxon>Metazoa</taxon>
        <taxon>Ecdysozoa</taxon>
        <taxon>Nematoda</taxon>
        <taxon>Chromadorea</taxon>
        <taxon>Rhabditida</taxon>
        <taxon>Spirurina</taxon>
        <taxon>Ascaridomorpha</taxon>
        <taxon>Ascaridoidea</taxon>
        <taxon>Ascarididae</taxon>
        <taxon>Ascaris</taxon>
    </lineage>
</organism>
<dbReference type="WBParaSite" id="ALUE_0000510201-mRNA-1">
    <property type="protein sequence ID" value="ALUE_0000510201-mRNA-1"/>
    <property type="gene ID" value="ALUE_0000510201"/>
</dbReference>
<reference evidence="2" key="1">
    <citation type="submission" date="2017-02" db="UniProtKB">
        <authorList>
            <consortium name="WormBaseParasite"/>
        </authorList>
    </citation>
    <scope>IDENTIFICATION</scope>
</reference>